<organism evidence="1">
    <name type="scientific">Siphoviridae sp. ctMAv2</name>
    <dbReference type="NCBI Taxonomy" id="2826258"/>
    <lineage>
        <taxon>Viruses</taxon>
        <taxon>Duplodnaviria</taxon>
        <taxon>Heunggongvirae</taxon>
        <taxon>Uroviricota</taxon>
        <taxon>Caudoviricetes</taxon>
    </lineage>
</organism>
<protein>
    <submittedName>
        <fullName evidence="1">Uncharacterized protein</fullName>
    </submittedName>
</protein>
<reference evidence="1" key="1">
    <citation type="journal article" date="2021" name="Proc. Natl. Acad. Sci. U.S.A.">
        <title>A Catalog of Tens of Thousands of Viruses from Human Metagenomes Reveals Hidden Associations with Chronic Diseases.</title>
        <authorList>
            <person name="Tisza M.J."/>
            <person name="Buck C.B."/>
        </authorList>
    </citation>
    <scope>NUCLEOTIDE SEQUENCE</scope>
    <source>
        <strain evidence="1">CtMAv2</strain>
    </source>
</reference>
<evidence type="ECO:0000313" key="1">
    <source>
        <dbReference type="EMBL" id="DAD72980.1"/>
    </source>
</evidence>
<proteinExistence type="predicted"/>
<accession>A0A8S5LSI1</accession>
<sequence>MKTELIEFMKTLKANKKNITRQQFRTIRGQAYAGDINGARKGLYKLLDRKVK</sequence>
<name>A0A8S5LSI1_9CAUD</name>
<dbReference type="EMBL" id="BK014727">
    <property type="protein sequence ID" value="DAD72980.1"/>
    <property type="molecule type" value="Genomic_DNA"/>
</dbReference>